<dbReference type="WBParaSite" id="Minc3s01734g25937">
    <property type="protein sequence ID" value="Minc3s01734g25937"/>
    <property type="gene ID" value="Minc3s01734g25937"/>
</dbReference>
<evidence type="ECO:0000256" key="3">
    <source>
        <dbReference type="SAM" id="MobiDB-lite"/>
    </source>
</evidence>
<name>A0A914MEB4_MELIC</name>
<protein>
    <submittedName>
        <fullName evidence="6">Rap-GAP domain-containing protein</fullName>
    </submittedName>
</protein>
<feature type="region of interest" description="Disordered" evidence="3">
    <location>
        <begin position="315"/>
        <end position="355"/>
    </location>
</feature>
<dbReference type="PANTHER" id="PTHR15711">
    <property type="entry name" value="RAP GTPASE-ACTIVATING PROTEIN"/>
    <property type="match status" value="1"/>
</dbReference>
<feature type="compositionally biased region" description="Polar residues" evidence="3">
    <location>
        <begin position="22"/>
        <end position="54"/>
    </location>
</feature>
<feature type="compositionally biased region" description="Polar residues" evidence="3">
    <location>
        <begin position="1589"/>
        <end position="1608"/>
    </location>
</feature>
<feature type="region of interest" description="Disordered" evidence="3">
    <location>
        <begin position="22"/>
        <end position="57"/>
    </location>
</feature>
<keyword evidence="2" id="KW-0175">Coiled coil</keyword>
<feature type="compositionally biased region" description="Polar residues" evidence="3">
    <location>
        <begin position="219"/>
        <end position="229"/>
    </location>
</feature>
<feature type="region of interest" description="Disordered" evidence="3">
    <location>
        <begin position="1451"/>
        <end position="1483"/>
    </location>
</feature>
<dbReference type="GO" id="GO:0005737">
    <property type="term" value="C:cytoplasm"/>
    <property type="evidence" value="ECO:0007669"/>
    <property type="project" value="TreeGrafter"/>
</dbReference>
<feature type="region of interest" description="Disordered" evidence="3">
    <location>
        <begin position="368"/>
        <end position="390"/>
    </location>
</feature>
<dbReference type="PANTHER" id="PTHR15711:SF32">
    <property type="entry name" value="RAP GTPASE ACTIVATING PROTEIN 1, ISOFORM H"/>
    <property type="match status" value="1"/>
</dbReference>
<feature type="compositionally biased region" description="Low complexity" evidence="3">
    <location>
        <begin position="1337"/>
        <end position="1417"/>
    </location>
</feature>
<feature type="compositionally biased region" description="Low complexity" evidence="3">
    <location>
        <begin position="315"/>
        <end position="325"/>
    </location>
</feature>
<dbReference type="SUPFAM" id="SSF111347">
    <property type="entry name" value="Rap/Ran-GAP"/>
    <property type="match status" value="1"/>
</dbReference>
<evidence type="ECO:0000256" key="2">
    <source>
        <dbReference type="SAM" id="Coils"/>
    </source>
</evidence>
<feature type="region of interest" description="Disordered" evidence="3">
    <location>
        <begin position="1586"/>
        <end position="1608"/>
    </location>
</feature>
<feature type="compositionally biased region" description="Low complexity" evidence="3">
    <location>
        <begin position="332"/>
        <end position="353"/>
    </location>
</feature>
<evidence type="ECO:0000259" key="4">
    <source>
        <dbReference type="PROSITE" id="PS50085"/>
    </source>
</evidence>
<feature type="compositionally biased region" description="Polar residues" evidence="3">
    <location>
        <begin position="276"/>
        <end position="285"/>
    </location>
</feature>
<evidence type="ECO:0000313" key="6">
    <source>
        <dbReference type="WBParaSite" id="Minc3s01734g25937"/>
    </source>
</evidence>
<accession>A0A914MEB4</accession>
<dbReference type="GO" id="GO:0051056">
    <property type="term" value="P:regulation of small GTPase mediated signal transduction"/>
    <property type="evidence" value="ECO:0007669"/>
    <property type="project" value="InterPro"/>
</dbReference>
<feature type="coiled-coil region" evidence="2">
    <location>
        <begin position="1620"/>
        <end position="1699"/>
    </location>
</feature>
<dbReference type="InterPro" id="IPR050989">
    <property type="entry name" value="Rap1_Ran_GAP"/>
</dbReference>
<feature type="compositionally biased region" description="Low complexity" evidence="3">
    <location>
        <begin position="373"/>
        <end position="385"/>
    </location>
</feature>
<feature type="compositionally biased region" description="Pro residues" evidence="3">
    <location>
        <begin position="288"/>
        <end position="300"/>
    </location>
</feature>
<feature type="compositionally biased region" description="Basic and acidic residues" evidence="3">
    <location>
        <begin position="231"/>
        <end position="243"/>
    </location>
</feature>
<dbReference type="InterPro" id="IPR035974">
    <property type="entry name" value="Rap/Ran-GAP_sf"/>
</dbReference>
<feature type="compositionally biased region" description="Low complexity" evidence="3">
    <location>
        <begin position="244"/>
        <end position="267"/>
    </location>
</feature>
<dbReference type="PROSITE" id="PS50085">
    <property type="entry name" value="RAPGAP"/>
    <property type="match status" value="1"/>
</dbReference>
<dbReference type="Gene3D" id="6.10.140.210">
    <property type="match status" value="1"/>
</dbReference>
<dbReference type="Pfam" id="PF02145">
    <property type="entry name" value="Rap_GAP"/>
    <property type="match status" value="1"/>
</dbReference>
<feature type="region of interest" description="Disordered" evidence="3">
    <location>
        <begin position="1333"/>
        <end position="1438"/>
    </location>
</feature>
<organism evidence="5 6">
    <name type="scientific">Meloidogyne incognita</name>
    <name type="common">Southern root-knot nematode worm</name>
    <name type="synonym">Oxyuris incognita</name>
    <dbReference type="NCBI Taxonomy" id="6306"/>
    <lineage>
        <taxon>Eukaryota</taxon>
        <taxon>Metazoa</taxon>
        <taxon>Ecdysozoa</taxon>
        <taxon>Nematoda</taxon>
        <taxon>Chromadorea</taxon>
        <taxon>Rhabditida</taxon>
        <taxon>Tylenchina</taxon>
        <taxon>Tylenchomorpha</taxon>
        <taxon>Tylenchoidea</taxon>
        <taxon>Meloidogynidae</taxon>
        <taxon>Meloidogyninae</taxon>
        <taxon>Meloidogyne</taxon>
        <taxon>Meloidogyne incognita group</taxon>
    </lineage>
</organism>
<feature type="domain" description="Rap-GAP" evidence="4">
    <location>
        <begin position="1025"/>
        <end position="1251"/>
    </location>
</feature>
<dbReference type="InterPro" id="IPR000331">
    <property type="entry name" value="Rap/Ran_GAP_dom"/>
</dbReference>
<dbReference type="Proteomes" id="UP000887563">
    <property type="component" value="Unplaced"/>
</dbReference>
<dbReference type="Gene3D" id="3.40.50.11210">
    <property type="entry name" value="Rap/Ran-GAP"/>
    <property type="match status" value="1"/>
</dbReference>
<evidence type="ECO:0000313" key="5">
    <source>
        <dbReference type="Proteomes" id="UP000887563"/>
    </source>
</evidence>
<feature type="region of interest" description="Disordered" evidence="3">
    <location>
        <begin position="219"/>
        <end position="303"/>
    </location>
</feature>
<keyword evidence="5" id="KW-1185">Reference proteome</keyword>
<keyword evidence="1" id="KW-0343">GTPase activation</keyword>
<feature type="region of interest" description="Disordered" evidence="3">
    <location>
        <begin position="947"/>
        <end position="966"/>
    </location>
</feature>
<dbReference type="FunFam" id="3.40.50.11210:FF:000001">
    <property type="entry name" value="Ral GTPase-activating protein subunit alpha-1 isoform 1"/>
    <property type="match status" value="1"/>
</dbReference>
<proteinExistence type="predicted"/>
<sequence length="1775" mass="195221">MSTISNSVEFIRLRRIPEAHQQQQTFASSSIPKIASNNNSIKETSNKWSPQQKRISLLKRSPRPATIYSTDIGETTKIQVVASIKNQKVEATEKSSVVLKLTNVVASATNNRCYKPASASNISNMKQNGSSSKTCSNIPQHLKQLNKNSSNIPENSLKQKQLLQKPDSTQLNLLNQKQLQNLISKDNNMSDSNIQKHILKQTLLQEKIGKTDSSFGSSKLSLNCPNIPQHSFEKKQNNNKKSEAATTTTKLLLLPASSASNNNNISEANKKDSETQETNLNKNSNLPSSPPLHPPPPPSIPLRRRPLSLLLLRQSHRQQQQQRVQVPPPILPSVKSYLPSSSSLQQQNLPSLPHETQVVSTLSKTVDNEAQPLNEAKSENLSSSNLKEEKEDPLLFEERVKAVKLRRPAANKQIGSTSSNNASDFCSTVASVSNSMAAPTTDNNAKNVSASTLHASNNASDFYHTNTASVPSASNLCSSARRNSASIKSQLTSIFPSTKILANSNMKLKENVSVNTKIRSNSQEPSNNLCITNKKNNNRIEALKDEAPQQQKNRPHSLLLNFLSANMSVLRNKTKWSSSTCAASTAINSLATSTASASTSVVATTSAATPSNQVATSASTCSNQVASVSASSYNQTASASTFLNPAASASTSIIPSPIVAASNNQVADSASTCSTNASPCKNASTCLNSAASTSTLISSTTTTSSNSFWNLLPFFGKQQQNTTSKAAKLKRREDRRRRGFSFPNFHLQNEAIKLPETLKIVASEIENNENCSSNKKKLNSRNICCEELNLSLLQENYKINGNVKEENYLIMRDVLRTPNGAQNGKAQLTATSSVCSSHNNLQRLSSRENGGALVKQILSKPGPYPQIVVVTKGEECGFWLDGAIELEDIENSDSFIYNNVANCESKLETDDEGALSYRRHFLGREHHNFYALDPLLGPLILSVRVESSSSTQTPSSPKSTPNQQQQQQNYRLILRSRIGTKHQLVPSTSFNNSRPSACQLARHLYADIGTDRFWPVAFPGGSELILQFDEHVISNTYKFGIIYQKFGQTTEEELFGNTCACKQFSEFLALLGDCVPLRNFDGYRGGLDTIHGQTGNESIYTKFSQKEIMFHVSTLLPYTAGDTQQLQRKRHIGNDIVAIVFQEKNTPFCPEMIQSNFLHSYLVIQPIENNNNDTNNNNNSPQNLYFRVSISARNDVPPFGPPMPSTIITGNKEELRAFILTKLINAENAGLKAEKFAKLAERTRSSLLDGLYNGLKERAQFYGVPFLESIDQQQTTLNNCSLNLTATPSKQQQLNNSPIILNTSNNLNKNTSIGLFSSVKKAFANTRSRSVSQDIASSHNNHSSSSFLPTKKQQQTTSSSTKNQQQQNNPLPPLGNNQRLSETTSSTICPSISSESTNSSSGYYCSSASSSSGNSSCCLNNNTRPPPHSPRQSGVSKRILAREQSRVASLAISDDNHPSSGSSTTSSQVYDAGNGPPPRWRAGAIPNGYRQTAFNNRGCTSMVFDNTTSSTSFSPNNTTNKLILYPQHSPPLQQQQTPPQFIKNISPNNSDLRRIEGSEFLSSDDDVDYDEDVEVEVEEVLSAIGGGNEQQDSDTGMESMSSGDLHNSFNTERASSIFNVKHLKLNNKQHEAEEKRLEELVVDVVRLKNEKGELLRQNVTCRTDIKKLKERQSLLATELDKANDEIQRLKKMINKSCEGSPDPSINLSIKKQDKEDNNQQKSIIMYFGDEEEITMIKNNQNIVIENNQPQPLPPPSTTTTTNTPFFNQHLFSAEQ</sequence>
<evidence type="ECO:0000256" key="1">
    <source>
        <dbReference type="ARBA" id="ARBA00022468"/>
    </source>
</evidence>
<dbReference type="GO" id="GO:0005096">
    <property type="term" value="F:GTPase activator activity"/>
    <property type="evidence" value="ECO:0007669"/>
    <property type="project" value="UniProtKB-KW"/>
</dbReference>
<reference evidence="6" key="1">
    <citation type="submission" date="2022-11" db="UniProtKB">
        <authorList>
            <consortium name="WormBaseParasite"/>
        </authorList>
    </citation>
    <scope>IDENTIFICATION</scope>
</reference>
<dbReference type="Pfam" id="PF21022">
    <property type="entry name" value="Rap-GAP_dimer"/>
    <property type="match status" value="1"/>
</dbReference>